<reference evidence="2 3" key="1">
    <citation type="journal article" date="2010" name="Stand. Genomic Sci.">
        <title>Complete genome sequence of Haliangium ochraceum type strain (SMP-2).</title>
        <authorList>
            <consortium name="US DOE Joint Genome Institute (JGI-PGF)"/>
            <person name="Ivanova N."/>
            <person name="Daum C."/>
            <person name="Lang E."/>
            <person name="Abt B."/>
            <person name="Kopitz M."/>
            <person name="Saunders E."/>
            <person name="Lapidus A."/>
            <person name="Lucas S."/>
            <person name="Glavina Del Rio T."/>
            <person name="Nolan M."/>
            <person name="Tice H."/>
            <person name="Copeland A."/>
            <person name="Cheng J.F."/>
            <person name="Chen F."/>
            <person name="Bruce D."/>
            <person name="Goodwin L."/>
            <person name="Pitluck S."/>
            <person name="Mavromatis K."/>
            <person name="Pati A."/>
            <person name="Mikhailova N."/>
            <person name="Chen A."/>
            <person name="Palaniappan K."/>
            <person name="Land M."/>
            <person name="Hauser L."/>
            <person name="Chang Y.J."/>
            <person name="Jeffries C.D."/>
            <person name="Detter J.C."/>
            <person name="Brettin T."/>
            <person name="Rohde M."/>
            <person name="Goker M."/>
            <person name="Bristow J."/>
            <person name="Markowitz V."/>
            <person name="Eisen J.A."/>
            <person name="Hugenholtz P."/>
            <person name="Kyrpides N.C."/>
            <person name="Klenk H.P."/>
        </authorList>
    </citation>
    <scope>NUCLEOTIDE SEQUENCE [LARGE SCALE GENOMIC DNA]</scope>
    <source>
        <strain evidence="3">DSM 14365 / CIP 107738 / JCM 11303 / AJ 13395 / SMP-2</strain>
    </source>
</reference>
<feature type="transmembrane region" description="Helical" evidence="1">
    <location>
        <begin position="305"/>
        <end position="325"/>
    </location>
</feature>
<feature type="transmembrane region" description="Helical" evidence="1">
    <location>
        <begin position="206"/>
        <end position="224"/>
    </location>
</feature>
<dbReference type="RefSeq" id="WP_012829616.1">
    <property type="nucleotide sequence ID" value="NC_013440.1"/>
</dbReference>
<evidence type="ECO:0000313" key="3">
    <source>
        <dbReference type="Proteomes" id="UP000001880"/>
    </source>
</evidence>
<dbReference type="KEGG" id="hoh:Hoch_4525"/>
<accession>D0LPY1</accession>
<proteinExistence type="predicted"/>
<evidence type="ECO:0000256" key="1">
    <source>
        <dbReference type="SAM" id="Phobius"/>
    </source>
</evidence>
<dbReference type="Proteomes" id="UP000001880">
    <property type="component" value="Chromosome"/>
</dbReference>
<organism evidence="2 3">
    <name type="scientific">Haliangium ochraceum (strain DSM 14365 / JCM 11303 / SMP-2)</name>
    <dbReference type="NCBI Taxonomy" id="502025"/>
    <lineage>
        <taxon>Bacteria</taxon>
        <taxon>Pseudomonadati</taxon>
        <taxon>Myxococcota</taxon>
        <taxon>Polyangia</taxon>
        <taxon>Haliangiales</taxon>
        <taxon>Kofleriaceae</taxon>
        <taxon>Haliangium</taxon>
    </lineage>
</organism>
<gene>
    <name evidence="2" type="ordered locus">Hoch_4525</name>
</gene>
<dbReference type="HOGENOM" id="CLU_849335_0_0_7"/>
<evidence type="ECO:0000313" key="2">
    <source>
        <dbReference type="EMBL" id="ACY17018.1"/>
    </source>
</evidence>
<feature type="transmembrane region" description="Helical" evidence="1">
    <location>
        <begin position="236"/>
        <end position="255"/>
    </location>
</feature>
<keyword evidence="1" id="KW-1133">Transmembrane helix</keyword>
<keyword evidence="1" id="KW-0812">Transmembrane</keyword>
<dbReference type="EMBL" id="CP001804">
    <property type="protein sequence ID" value="ACY17018.1"/>
    <property type="molecule type" value="Genomic_DNA"/>
</dbReference>
<keyword evidence="1" id="KW-0472">Membrane</keyword>
<protein>
    <submittedName>
        <fullName evidence="2">Uncharacterized protein</fullName>
    </submittedName>
</protein>
<dbReference type="AlphaFoldDB" id="D0LPY1"/>
<dbReference type="STRING" id="502025.Hoch_4525"/>
<name>D0LPY1_HALO1</name>
<keyword evidence="3" id="KW-1185">Reference proteome</keyword>
<sequence>MRGLLTSILWLGFVLGFLGFFAMRSVVDYARDTDAVLASARSADLRSTASEVTTQIIMDELAEHKLLSRVPRMQVTSVVDRVIDHGWFEGTLRDTHESLARAIDGAGDTATLELGPTKLRLIAAFAELAARVRQECAAVLGPGLCKSKARAGAAVAAYVASVRATVKALPERVEILRSLERLEGDPRVSAIADVDTMRRWAADVRVLRWAGLGLLAVCLLLMAWLNANPRAQMARVLGGALAAAAGSYLVIATLLERFGADLLAAEWSRQAAAQGQTSAVAELVRDGSGRLLIEMLVDALGMVRTEVMVCAVVGVLLLLGGLVLGRR</sequence>